<gene>
    <name evidence="2" type="ORF">OXPF_00160</name>
</gene>
<reference evidence="2 3" key="1">
    <citation type="submission" date="2015-09" db="EMBL/GenBank/DDBJ databases">
        <title>Genome sequence of Oxobacter pfennigii DSM 3222.</title>
        <authorList>
            <person name="Poehlein A."/>
            <person name="Bengelsdorf F.R."/>
            <person name="Schiel-Bengelsdorf B."/>
            <person name="Duerre P."/>
            <person name="Daniel R."/>
        </authorList>
    </citation>
    <scope>NUCLEOTIDE SEQUENCE [LARGE SCALE GENOMIC DNA]</scope>
    <source>
        <strain evidence="2 3">DSM 3222</strain>
    </source>
</reference>
<evidence type="ECO:0000313" key="3">
    <source>
        <dbReference type="Proteomes" id="UP000050326"/>
    </source>
</evidence>
<evidence type="ECO:0000256" key="1">
    <source>
        <dbReference type="SAM" id="SignalP"/>
    </source>
</evidence>
<dbReference type="AlphaFoldDB" id="A0A0P8WC86"/>
<evidence type="ECO:0000313" key="2">
    <source>
        <dbReference type="EMBL" id="KPU46374.1"/>
    </source>
</evidence>
<feature type="chain" id="PRO_5006153289" evidence="1">
    <location>
        <begin position="25"/>
        <end position="163"/>
    </location>
</feature>
<dbReference type="RefSeq" id="WP_054873185.1">
    <property type="nucleotide sequence ID" value="NZ_LKET01000003.1"/>
</dbReference>
<sequence>MYKYVKSIILILAIFLSFHQLAFASEKPMKPPKPTEGIESIDPKYGSSKDINIIFSLDASSLLSDWNCSITNTGTKLSLNGESTAYNIADQLTLTLYLQIWDGSNWIDINSWTWNSYSSSFISKATTSSYQSNNYYRVRGVHYAKKGSQEQTQNSTSSYIYIP</sequence>
<dbReference type="EMBL" id="LKET01000003">
    <property type="protein sequence ID" value="KPU46374.1"/>
    <property type="molecule type" value="Genomic_DNA"/>
</dbReference>
<dbReference type="Proteomes" id="UP000050326">
    <property type="component" value="Unassembled WGS sequence"/>
</dbReference>
<name>A0A0P8WC86_9CLOT</name>
<proteinExistence type="predicted"/>
<organism evidence="2 3">
    <name type="scientific">Oxobacter pfennigii</name>
    <dbReference type="NCBI Taxonomy" id="36849"/>
    <lineage>
        <taxon>Bacteria</taxon>
        <taxon>Bacillati</taxon>
        <taxon>Bacillota</taxon>
        <taxon>Clostridia</taxon>
        <taxon>Eubacteriales</taxon>
        <taxon>Clostridiaceae</taxon>
        <taxon>Oxobacter</taxon>
    </lineage>
</organism>
<dbReference type="OrthoDB" id="1808478at2"/>
<protein>
    <submittedName>
        <fullName evidence="2">Uncharacterized protein</fullName>
    </submittedName>
</protein>
<accession>A0A0P8WC86</accession>
<keyword evidence="3" id="KW-1185">Reference proteome</keyword>
<comment type="caution">
    <text evidence="2">The sequence shown here is derived from an EMBL/GenBank/DDBJ whole genome shotgun (WGS) entry which is preliminary data.</text>
</comment>
<dbReference type="STRING" id="36849.OXPF_00160"/>
<feature type="signal peptide" evidence="1">
    <location>
        <begin position="1"/>
        <end position="24"/>
    </location>
</feature>
<keyword evidence="1" id="KW-0732">Signal</keyword>